<comment type="similarity">
    <text evidence="1 5">Belongs to the pseudouridine synthase RsuA family.</text>
</comment>
<dbReference type="InterPro" id="IPR020094">
    <property type="entry name" value="TruA/RsuA/RluB/E/F_N"/>
</dbReference>
<evidence type="ECO:0000256" key="2">
    <source>
        <dbReference type="ARBA" id="ARBA00022884"/>
    </source>
</evidence>
<evidence type="ECO:0000256" key="5">
    <source>
        <dbReference type="RuleBase" id="RU003887"/>
    </source>
</evidence>
<dbReference type="EC" id="5.4.99.-" evidence="5"/>
<dbReference type="GO" id="GO:0005829">
    <property type="term" value="C:cytosol"/>
    <property type="evidence" value="ECO:0007669"/>
    <property type="project" value="UniProtKB-ARBA"/>
</dbReference>
<dbReference type="InterPro" id="IPR002942">
    <property type="entry name" value="S4_RNA-bd"/>
</dbReference>
<dbReference type="InterPro" id="IPR050343">
    <property type="entry name" value="RsuA_PseudoU_synthase"/>
</dbReference>
<dbReference type="SMART" id="SM00363">
    <property type="entry name" value="S4"/>
    <property type="match status" value="1"/>
</dbReference>
<evidence type="ECO:0000259" key="6">
    <source>
        <dbReference type="SMART" id="SM00363"/>
    </source>
</evidence>
<dbReference type="SUPFAM" id="SSF55120">
    <property type="entry name" value="Pseudouridine synthase"/>
    <property type="match status" value="1"/>
</dbReference>
<dbReference type="InterPro" id="IPR020103">
    <property type="entry name" value="PsdUridine_synth_cat_dom_sf"/>
</dbReference>
<gene>
    <name evidence="7" type="ORF">CDV28_10846</name>
</gene>
<dbReference type="PROSITE" id="PS01149">
    <property type="entry name" value="PSI_RSU"/>
    <property type="match status" value="1"/>
</dbReference>
<evidence type="ECO:0000256" key="4">
    <source>
        <dbReference type="PROSITE-ProRule" id="PRU00182"/>
    </source>
</evidence>
<dbReference type="EMBL" id="NQJD01000008">
    <property type="protein sequence ID" value="TAA75307.1"/>
    <property type="molecule type" value="Genomic_DNA"/>
</dbReference>
<dbReference type="NCBIfam" id="TIGR00093">
    <property type="entry name" value="pseudouridine synthase"/>
    <property type="match status" value="1"/>
</dbReference>
<name>A0A521G2R0_9BACT</name>
<comment type="caution">
    <text evidence="7">The sequence shown here is derived from an EMBL/GenBank/DDBJ whole genome shotgun (WGS) entry which is preliminary data.</text>
</comment>
<proteinExistence type="inferred from homology"/>
<dbReference type="InterPro" id="IPR000748">
    <property type="entry name" value="PsdUridine_synth_RsuA/RluB/E/F"/>
</dbReference>
<dbReference type="FunFam" id="3.30.70.1560:FF:000001">
    <property type="entry name" value="Pseudouridine synthase"/>
    <property type="match status" value="1"/>
</dbReference>
<dbReference type="Proteomes" id="UP000316238">
    <property type="component" value="Unassembled WGS sequence"/>
</dbReference>
<dbReference type="CDD" id="cd02870">
    <property type="entry name" value="PseudoU_synth_RsuA_like"/>
    <property type="match status" value="1"/>
</dbReference>
<protein>
    <recommendedName>
        <fullName evidence="5">Pseudouridine synthase</fullName>
        <ecNumber evidence="5">5.4.99.-</ecNumber>
    </recommendedName>
</protein>
<dbReference type="PROSITE" id="PS50889">
    <property type="entry name" value="S4"/>
    <property type="match status" value="1"/>
</dbReference>
<evidence type="ECO:0000256" key="3">
    <source>
        <dbReference type="ARBA" id="ARBA00023235"/>
    </source>
</evidence>
<dbReference type="Pfam" id="PF00849">
    <property type="entry name" value="PseudoU_synth_2"/>
    <property type="match status" value="1"/>
</dbReference>
<evidence type="ECO:0000256" key="1">
    <source>
        <dbReference type="ARBA" id="ARBA00008348"/>
    </source>
</evidence>
<dbReference type="InterPro" id="IPR036986">
    <property type="entry name" value="S4_RNA-bd_sf"/>
</dbReference>
<dbReference type="Gene3D" id="3.30.70.580">
    <property type="entry name" value="Pseudouridine synthase I, catalytic domain, N-terminal subdomain"/>
    <property type="match status" value="1"/>
</dbReference>
<dbReference type="GO" id="GO:0003723">
    <property type="term" value="F:RNA binding"/>
    <property type="evidence" value="ECO:0007669"/>
    <property type="project" value="UniProtKB-KW"/>
</dbReference>
<dbReference type="Gene3D" id="3.30.70.1560">
    <property type="entry name" value="Alpha-L RNA-binding motif"/>
    <property type="match status" value="1"/>
</dbReference>
<dbReference type="Pfam" id="PF01479">
    <property type="entry name" value="S4"/>
    <property type="match status" value="1"/>
</dbReference>
<keyword evidence="3 5" id="KW-0413">Isomerase</keyword>
<evidence type="ECO:0000313" key="7">
    <source>
        <dbReference type="EMBL" id="TAA75307.1"/>
    </source>
</evidence>
<dbReference type="InterPro" id="IPR018496">
    <property type="entry name" value="PsdUridine_synth_RsuA/RluB_CS"/>
</dbReference>
<feature type="domain" description="RNA-binding S4" evidence="6">
    <location>
        <begin position="2"/>
        <end position="61"/>
    </location>
</feature>
<dbReference type="GO" id="GO:0120159">
    <property type="term" value="F:rRNA pseudouridine synthase activity"/>
    <property type="evidence" value="ECO:0007669"/>
    <property type="project" value="UniProtKB-ARBA"/>
</dbReference>
<dbReference type="AlphaFoldDB" id="A0A521G2R0"/>
<dbReference type="GO" id="GO:0000455">
    <property type="term" value="P:enzyme-directed rRNA pseudouridine synthesis"/>
    <property type="evidence" value="ECO:0007669"/>
    <property type="project" value="UniProtKB-ARBA"/>
</dbReference>
<organism evidence="7 8">
    <name type="scientific">Candidatus Electronema aureum</name>
    <dbReference type="NCBI Taxonomy" id="2005002"/>
    <lineage>
        <taxon>Bacteria</taxon>
        <taxon>Pseudomonadati</taxon>
        <taxon>Thermodesulfobacteriota</taxon>
        <taxon>Desulfobulbia</taxon>
        <taxon>Desulfobulbales</taxon>
        <taxon>Desulfobulbaceae</taxon>
        <taxon>Candidatus Electronema</taxon>
    </lineage>
</organism>
<dbReference type="InterPro" id="IPR042092">
    <property type="entry name" value="PsdUridine_s_RsuA/RluB/E/F_cat"/>
</dbReference>
<dbReference type="CDD" id="cd00165">
    <property type="entry name" value="S4"/>
    <property type="match status" value="1"/>
</dbReference>
<dbReference type="PANTHER" id="PTHR47683:SF2">
    <property type="entry name" value="RNA-BINDING S4 DOMAIN-CONTAINING PROTEIN"/>
    <property type="match status" value="1"/>
</dbReference>
<reference evidence="7" key="1">
    <citation type="submission" date="2017-07" db="EMBL/GenBank/DDBJ databases">
        <title>The cable genome - Insights into the physiology and evolution of filamentous bacteria capable of sulfide oxidation via long distance electron transfer.</title>
        <authorList>
            <person name="Thorup C."/>
            <person name="Bjerg J.T."/>
            <person name="Schreiber L."/>
            <person name="Nielsen L.P."/>
            <person name="Kjeldsen K.U."/>
            <person name="Boesen T."/>
            <person name="Boggild A."/>
            <person name="Meysman F."/>
            <person name="Geelhoed J."/>
            <person name="Schramm A."/>
        </authorList>
    </citation>
    <scope>NUCLEOTIDE SEQUENCE [LARGE SCALE GENOMIC DNA]</scope>
    <source>
        <strain evidence="7">GS</strain>
    </source>
</reference>
<dbReference type="FunFam" id="3.10.290.10:FF:000003">
    <property type="entry name" value="Pseudouridine synthase"/>
    <property type="match status" value="1"/>
</dbReference>
<dbReference type="InterPro" id="IPR006145">
    <property type="entry name" value="PsdUridine_synth_RsuA/RluA"/>
</dbReference>
<dbReference type="PANTHER" id="PTHR47683">
    <property type="entry name" value="PSEUDOURIDINE SYNTHASE FAMILY PROTEIN-RELATED"/>
    <property type="match status" value="1"/>
</dbReference>
<keyword evidence="2 4" id="KW-0694">RNA-binding</keyword>
<accession>A0A521G2R0</accession>
<sequence>MERLQKIIARAGICSRRTAEEYIAAGRVTVDGQTITEPGCKADPERAVITVDGKPLRQEEEKVYLLLNKPPGYVTTLSDPQGRPIVSDLLPKLKERLFPVGRLDLDSEGALLMTNDGELANKILHPKFEIKKTYQATMRQLPSEAALQQLEQGIVIDGQKTWPARLRVLHQEKGSVVIEIIIHEGKKRQVRKMFQAVGHPVLRLKRTAYGGLLLGDLGKGRYRFLGKNDLANIFS</sequence>
<keyword evidence="8" id="KW-1185">Reference proteome</keyword>
<dbReference type="SUPFAM" id="SSF55174">
    <property type="entry name" value="Alpha-L RNA-binding motif"/>
    <property type="match status" value="1"/>
</dbReference>
<dbReference type="Gene3D" id="3.10.290.10">
    <property type="entry name" value="RNA-binding S4 domain"/>
    <property type="match status" value="1"/>
</dbReference>
<evidence type="ECO:0000313" key="8">
    <source>
        <dbReference type="Proteomes" id="UP000316238"/>
    </source>
</evidence>